<evidence type="ECO:0000259" key="3">
    <source>
        <dbReference type="PROSITE" id="PS01031"/>
    </source>
</evidence>
<gene>
    <name evidence="4" type="ORF">EI427_15660</name>
</gene>
<sequence>MSITRQNAYTNRKRSIVSNLFSNEIETVHIPTNIKETSTEFLIELIVPGFKKELFDIGIEQNKLSITYKNVIEKNENEDVELSTEKFLVKGYEVKDFSKVFKLPENVEVNSLSAKFNQGILVVELPKSEEKLPVKIQVQ</sequence>
<reference evidence="4 5" key="1">
    <citation type="submission" date="2018-12" db="EMBL/GenBank/DDBJ databases">
        <title>Flammeovirga pectinis sp. nov., isolated from the gut of the Korean scallop, Patinopecten yessoensis.</title>
        <authorList>
            <person name="Bae J.-W."/>
            <person name="Jeong Y.-S."/>
            <person name="Kang W."/>
        </authorList>
    </citation>
    <scope>NUCLEOTIDE SEQUENCE [LARGE SCALE GENOMIC DNA]</scope>
    <source>
        <strain evidence="4 5">L12M1</strain>
    </source>
</reference>
<dbReference type="InterPro" id="IPR008978">
    <property type="entry name" value="HSP20-like_chaperone"/>
</dbReference>
<dbReference type="SUPFAM" id="SSF49764">
    <property type="entry name" value="HSP20-like chaperones"/>
    <property type="match status" value="1"/>
</dbReference>
<dbReference type="AlphaFoldDB" id="A0A3S9P5X4"/>
<evidence type="ECO:0000256" key="2">
    <source>
        <dbReference type="RuleBase" id="RU003616"/>
    </source>
</evidence>
<dbReference type="PROSITE" id="PS01031">
    <property type="entry name" value="SHSP"/>
    <property type="match status" value="1"/>
</dbReference>
<dbReference type="KEGG" id="fll:EI427_15660"/>
<keyword evidence="5" id="KW-1185">Reference proteome</keyword>
<evidence type="ECO:0000256" key="1">
    <source>
        <dbReference type="PROSITE-ProRule" id="PRU00285"/>
    </source>
</evidence>
<dbReference type="Proteomes" id="UP000267268">
    <property type="component" value="Chromosome 1"/>
</dbReference>
<dbReference type="Gene3D" id="2.60.40.790">
    <property type="match status" value="1"/>
</dbReference>
<dbReference type="PANTHER" id="PTHR11527">
    <property type="entry name" value="HEAT-SHOCK PROTEIN 20 FAMILY MEMBER"/>
    <property type="match status" value="1"/>
</dbReference>
<organism evidence="4 5">
    <name type="scientific">Flammeovirga pectinis</name>
    <dbReference type="NCBI Taxonomy" id="2494373"/>
    <lineage>
        <taxon>Bacteria</taxon>
        <taxon>Pseudomonadati</taxon>
        <taxon>Bacteroidota</taxon>
        <taxon>Cytophagia</taxon>
        <taxon>Cytophagales</taxon>
        <taxon>Flammeovirgaceae</taxon>
        <taxon>Flammeovirga</taxon>
    </lineage>
</organism>
<protein>
    <submittedName>
        <fullName evidence="4">Hsp20/alpha crystallin family protein</fullName>
    </submittedName>
</protein>
<dbReference type="EMBL" id="CP034562">
    <property type="protein sequence ID" value="AZQ63607.1"/>
    <property type="molecule type" value="Genomic_DNA"/>
</dbReference>
<dbReference type="InterPro" id="IPR031107">
    <property type="entry name" value="Small_HSP"/>
</dbReference>
<feature type="domain" description="SHSP" evidence="3">
    <location>
        <begin position="23"/>
        <end position="139"/>
    </location>
</feature>
<proteinExistence type="inferred from homology"/>
<dbReference type="InterPro" id="IPR002068">
    <property type="entry name" value="A-crystallin/Hsp20_dom"/>
</dbReference>
<name>A0A3S9P5X4_9BACT</name>
<accession>A0A3S9P5X4</accession>
<comment type="similarity">
    <text evidence="1 2">Belongs to the small heat shock protein (HSP20) family.</text>
</comment>
<evidence type="ECO:0000313" key="4">
    <source>
        <dbReference type="EMBL" id="AZQ63607.1"/>
    </source>
</evidence>
<dbReference type="Pfam" id="PF00011">
    <property type="entry name" value="HSP20"/>
    <property type="match status" value="1"/>
</dbReference>
<dbReference type="CDD" id="cd06464">
    <property type="entry name" value="ACD_sHsps-like"/>
    <property type="match status" value="1"/>
</dbReference>
<dbReference type="OrthoDB" id="9814487at2"/>
<dbReference type="RefSeq" id="WP_126616427.1">
    <property type="nucleotide sequence ID" value="NZ_CP034562.1"/>
</dbReference>
<evidence type="ECO:0000313" key="5">
    <source>
        <dbReference type="Proteomes" id="UP000267268"/>
    </source>
</evidence>